<dbReference type="InterPro" id="IPR029044">
    <property type="entry name" value="Nucleotide-diphossugar_trans"/>
</dbReference>
<evidence type="ECO:0000256" key="8">
    <source>
        <dbReference type="SAM" id="Phobius"/>
    </source>
</evidence>
<keyword evidence="2" id="KW-0328">Glycosyltransferase</keyword>
<evidence type="ECO:0000256" key="6">
    <source>
        <dbReference type="ARBA" id="ARBA00023136"/>
    </source>
</evidence>
<feature type="transmembrane region" description="Helical" evidence="8">
    <location>
        <begin position="400"/>
        <end position="418"/>
    </location>
</feature>
<dbReference type="AlphaFoldDB" id="A0A3E2BM10"/>
<evidence type="ECO:0000256" key="4">
    <source>
        <dbReference type="ARBA" id="ARBA00022692"/>
    </source>
</evidence>
<evidence type="ECO:0000259" key="9">
    <source>
        <dbReference type="Pfam" id="PF05157"/>
    </source>
</evidence>
<gene>
    <name evidence="10" type="ORF">OP8BY_0021</name>
</gene>
<feature type="transmembrane region" description="Helical" evidence="8">
    <location>
        <begin position="20"/>
        <end position="44"/>
    </location>
</feature>
<feature type="transmembrane region" description="Helical" evidence="8">
    <location>
        <begin position="358"/>
        <end position="380"/>
    </location>
</feature>
<dbReference type="Pfam" id="PF13641">
    <property type="entry name" value="Glyco_tranf_2_3"/>
    <property type="match status" value="1"/>
</dbReference>
<dbReference type="SUPFAM" id="SSF53448">
    <property type="entry name" value="Nucleotide-diphospho-sugar transferases"/>
    <property type="match status" value="1"/>
</dbReference>
<dbReference type="PANTHER" id="PTHR43867:SF2">
    <property type="entry name" value="CELLULOSE SYNTHASE CATALYTIC SUBUNIT A [UDP-FORMING]"/>
    <property type="match status" value="1"/>
</dbReference>
<dbReference type="GO" id="GO:0016757">
    <property type="term" value="F:glycosyltransferase activity"/>
    <property type="evidence" value="ECO:0007669"/>
    <property type="project" value="UniProtKB-KW"/>
</dbReference>
<feature type="compositionally biased region" description="Gly residues" evidence="7">
    <location>
        <begin position="797"/>
        <end position="806"/>
    </location>
</feature>
<evidence type="ECO:0000313" key="10">
    <source>
        <dbReference type="EMBL" id="RFT15646.1"/>
    </source>
</evidence>
<dbReference type="Gene3D" id="1.10.40.70">
    <property type="match status" value="1"/>
</dbReference>
<dbReference type="EMBL" id="QUAH01000007">
    <property type="protein sequence ID" value="RFT15646.1"/>
    <property type="molecule type" value="Genomic_DNA"/>
</dbReference>
<feature type="region of interest" description="Disordered" evidence="7">
    <location>
        <begin position="707"/>
        <end position="806"/>
    </location>
</feature>
<feature type="transmembrane region" description="Helical" evidence="8">
    <location>
        <begin position="439"/>
        <end position="458"/>
    </location>
</feature>
<keyword evidence="4 8" id="KW-0812">Transmembrane</keyword>
<reference evidence="10 11" key="1">
    <citation type="submission" date="2018-08" db="EMBL/GenBank/DDBJ databases">
        <title>Genome analysis of the thermophilic bacterium of the candidate phylum Aminicenantes from deep subsurface aquifer revealed its physiology and ecological role.</title>
        <authorList>
            <person name="Kadnikov V.V."/>
            <person name="Mardanov A.V."/>
            <person name="Beletsky A.V."/>
            <person name="Karnachuk O.V."/>
            <person name="Ravin N.V."/>
        </authorList>
    </citation>
    <scope>NUCLEOTIDE SEQUENCE [LARGE SCALE GENOMIC DNA]</scope>
    <source>
        <strain evidence="10">BY38</strain>
    </source>
</reference>
<dbReference type="Pfam" id="PF05157">
    <property type="entry name" value="MshEN"/>
    <property type="match status" value="1"/>
</dbReference>
<dbReference type="Gene3D" id="3.30.300.160">
    <property type="entry name" value="Type II secretion system, protein E, N-terminal domain"/>
    <property type="match status" value="1"/>
</dbReference>
<dbReference type="GO" id="GO:0016020">
    <property type="term" value="C:membrane"/>
    <property type="evidence" value="ECO:0007669"/>
    <property type="project" value="UniProtKB-SubCell"/>
</dbReference>
<dbReference type="Proteomes" id="UP000257323">
    <property type="component" value="Unassembled WGS sequence"/>
</dbReference>
<organism evidence="10 11">
    <name type="scientific">Candidatus Saccharicenans subterraneus</name>
    <dbReference type="NCBI Taxonomy" id="2508984"/>
    <lineage>
        <taxon>Bacteria</taxon>
        <taxon>Candidatus Aminicenantota</taxon>
        <taxon>Candidatus Aminicenantia</taxon>
        <taxon>Candidatus Aminicenantales</taxon>
        <taxon>Candidatus Saccharicenantaceae</taxon>
        <taxon>Candidatus Saccharicenans</taxon>
    </lineage>
</organism>
<dbReference type="InterPro" id="IPR007831">
    <property type="entry name" value="T2SS_GspE_N"/>
</dbReference>
<evidence type="ECO:0000256" key="2">
    <source>
        <dbReference type="ARBA" id="ARBA00022676"/>
    </source>
</evidence>
<dbReference type="InterPro" id="IPR050321">
    <property type="entry name" value="Glycosyltr_2/OpgH_subfam"/>
</dbReference>
<evidence type="ECO:0000313" key="11">
    <source>
        <dbReference type="Proteomes" id="UP000257323"/>
    </source>
</evidence>
<sequence length="806" mass="93515">MEYGWFLSTLYNLWIFFRYVFIVLVVAFSIGGLNDFFVDIYYWVRQLYRWLFKRRLIKPLTLDQLLAVDEKPIAMIIPAWKEVAVIKKMLLNTLNTIDYRNYFIFVGCYPNDPETQAEVDQVSEVYPQVIKVVNSRPGPTTKADNLNEIYRGLCHFEKETGLTFDIVVLSDSEDIHHPLSFKLFNYLMPRFEMIQIPIIPLEMPWHSFVGGVYMDEFAENHLKELIVREKIARILPSAGTSTAFWRESLKKLDEENNLQIFNPKSLTEDYEVGIRFGKLGLKQIILVQWVERVVTRKGQARPKKVKELVATRAFFLEEFRKAMRQRARWVYGIAWQGLRNIGWDRNLKVSYTLLRDRLSFFTNFLYLFGYLLIAYLVTVWAVRLFRPDFGIPALVRHDEIWWKLALLVLFFLCWRVLMRIVFVKKIYGLGQALLSPIRIVVGNVLNFFSSGLAMLWLIRAVSTRREQTWIKTEHEFPAEKLEAFRRKIGDLLLTRHLITAKQLEQAVKVQKKTKKRLGQILLELGYISEEELASALAYQRQWAFVEIDPYAVEPGLLRIIPKWLAERYRIFPLRYENGVLHLAIDRIDLGLLKSSLSELMKVEVKFSLTTSYDINYAIERAYSEDFMKVVRGRRLGELLLRDNIITREQLTTALRRQKRSGESLGEILVDEGFVEEDFLRRYLDEQKRLEEKERREREELAQKKLEEALRKGKEEGAKAGEKEKEAEAGPEPAGGIGPEETGEGEAPGAAEPGGKDTTMARDERGREPGPVAEKPEEEKKPGDEITVEAGRDAKEGNGTGGGEKEG</sequence>
<name>A0A3E2BM10_9BACT</name>
<comment type="caution">
    <text evidence="10">The sequence shown here is derived from an EMBL/GenBank/DDBJ whole genome shotgun (WGS) entry which is preliminary data.</text>
</comment>
<dbReference type="SUPFAM" id="SSF160246">
    <property type="entry name" value="EspE N-terminal domain-like"/>
    <property type="match status" value="2"/>
</dbReference>
<dbReference type="InterPro" id="IPR037257">
    <property type="entry name" value="T2SS_E_N_sf"/>
</dbReference>
<feature type="domain" description="Type II secretion system protein GspE N-terminal" evidence="9">
    <location>
        <begin position="544"/>
        <end position="624"/>
    </location>
</feature>
<protein>
    <submittedName>
        <fullName evidence="10">Type IV fimbrial assembly, ATPase PilB</fullName>
    </submittedName>
</protein>
<dbReference type="PANTHER" id="PTHR43867">
    <property type="entry name" value="CELLULOSE SYNTHASE CATALYTIC SUBUNIT A [UDP-FORMING]"/>
    <property type="match status" value="1"/>
</dbReference>
<evidence type="ECO:0000256" key="1">
    <source>
        <dbReference type="ARBA" id="ARBA00004141"/>
    </source>
</evidence>
<dbReference type="NCBIfam" id="NF011305">
    <property type="entry name" value="PRK14716.1-3"/>
    <property type="match status" value="1"/>
</dbReference>
<keyword evidence="6 8" id="KW-0472">Membrane</keyword>
<evidence type="ECO:0000256" key="5">
    <source>
        <dbReference type="ARBA" id="ARBA00022989"/>
    </source>
</evidence>
<evidence type="ECO:0000256" key="7">
    <source>
        <dbReference type="SAM" id="MobiDB-lite"/>
    </source>
</evidence>
<accession>A0A3E2BM10</accession>
<keyword evidence="3" id="KW-0808">Transferase</keyword>
<proteinExistence type="predicted"/>
<feature type="compositionally biased region" description="Basic and acidic residues" evidence="7">
    <location>
        <begin position="758"/>
        <end position="795"/>
    </location>
</feature>
<comment type="subcellular location">
    <subcellularLocation>
        <location evidence="1">Membrane</location>
        <topology evidence="1">Multi-pass membrane protein</topology>
    </subcellularLocation>
</comment>
<keyword evidence="5 8" id="KW-1133">Transmembrane helix</keyword>
<feature type="compositionally biased region" description="Basic and acidic residues" evidence="7">
    <location>
        <begin position="707"/>
        <end position="727"/>
    </location>
</feature>
<evidence type="ECO:0000256" key="3">
    <source>
        <dbReference type="ARBA" id="ARBA00022679"/>
    </source>
</evidence>